<dbReference type="PANTHER" id="PTHR12354:SF1">
    <property type="entry name" value="INTERFERON-RELATED DEVELOPMENTAL REGULATOR 1"/>
    <property type="match status" value="1"/>
</dbReference>
<feature type="domain" description="Interferon-related developmental regulator N-terminal" evidence="3">
    <location>
        <begin position="116"/>
        <end position="406"/>
    </location>
</feature>
<evidence type="ECO:0000256" key="2">
    <source>
        <dbReference type="SAM" id="MobiDB-lite"/>
    </source>
</evidence>
<evidence type="ECO:0000259" key="3">
    <source>
        <dbReference type="Pfam" id="PF05004"/>
    </source>
</evidence>
<dbReference type="EMBL" id="CP063137">
    <property type="protein sequence ID" value="QOU23223.1"/>
    <property type="molecule type" value="Genomic_DNA"/>
</dbReference>
<reference evidence="4" key="1">
    <citation type="submission" date="2020-10" db="EMBL/GenBank/DDBJ databases">
        <authorList>
            <person name="Palmer J.M."/>
        </authorList>
    </citation>
    <scope>NUCLEOTIDE SEQUENCE</scope>
    <source>
        <strain evidence="4">UCD 2041</strain>
    </source>
</reference>
<comment type="similarity">
    <text evidence="1">Belongs to the IFRD family.</text>
</comment>
<dbReference type="InterPro" id="IPR007701">
    <property type="entry name" value="Interferon-rel_develop_reg_N"/>
</dbReference>
<gene>
    <name evidence="4" type="ORF">BRETT_003416</name>
</gene>
<dbReference type="RefSeq" id="XP_041139716.1">
    <property type="nucleotide sequence ID" value="XM_041281925.1"/>
</dbReference>
<dbReference type="Pfam" id="PF05004">
    <property type="entry name" value="IFRD"/>
    <property type="match status" value="1"/>
</dbReference>
<organism evidence="4 5">
    <name type="scientific">Dekkera bruxellensis</name>
    <name type="common">Brettanomyces custersii</name>
    <dbReference type="NCBI Taxonomy" id="5007"/>
    <lineage>
        <taxon>Eukaryota</taxon>
        <taxon>Fungi</taxon>
        <taxon>Dikarya</taxon>
        <taxon>Ascomycota</taxon>
        <taxon>Saccharomycotina</taxon>
        <taxon>Pichiomycetes</taxon>
        <taxon>Pichiales</taxon>
        <taxon>Pichiaceae</taxon>
        <taxon>Brettanomyces</taxon>
    </lineage>
</organism>
<reference evidence="4" key="2">
    <citation type="journal article" name="BMC Genomics">
        <title>New genome assemblies reveal patterns of domestication and adaptation across Brettanomyces (Dekkera) species.</title>
        <authorList>
            <person name="Roach M.J."/>
            <person name="Borneman A.R."/>
        </authorList>
    </citation>
    <scope>NUCLEOTIDE SEQUENCE</scope>
    <source>
        <strain evidence="4">UCD 2041</strain>
    </source>
</reference>
<dbReference type="Proteomes" id="UP000663131">
    <property type="component" value="Chromosome 9"/>
</dbReference>
<dbReference type="GeneID" id="64575340"/>
<dbReference type="InterPro" id="IPR039777">
    <property type="entry name" value="IFRD"/>
</dbReference>
<dbReference type="SUPFAM" id="SSF48371">
    <property type="entry name" value="ARM repeat"/>
    <property type="match status" value="1"/>
</dbReference>
<dbReference type="PANTHER" id="PTHR12354">
    <property type="entry name" value="INTERFERON-RELATED DEVELOPMENTAL REGULATOR"/>
    <property type="match status" value="1"/>
</dbReference>
<feature type="compositionally biased region" description="Polar residues" evidence="2">
    <location>
        <begin position="12"/>
        <end position="25"/>
    </location>
</feature>
<protein>
    <recommendedName>
        <fullName evidence="3">Interferon-related developmental regulator N-terminal domain-containing protein</fullName>
    </recommendedName>
</protein>
<feature type="region of interest" description="Disordered" evidence="2">
    <location>
        <begin position="414"/>
        <end position="433"/>
    </location>
</feature>
<feature type="compositionally biased region" description="Polar residues" evidence="2">
    <location>
        <begin position="33"/>
        <end position="44"/>
    </location>
</feature>
<dbReference type="OrthoDB" id="18978at2759"/>
<proteinExistence type="inferred from homology"/>
<dbReference type="AlphaFoldDB" id="A0A871R9T8"/>
<evidence type="ECO:0000313" key="4">
    <source>
        <dbReference type="EMBL" id="QOU23223.1"/>
    </source>
</evidence>
<evidence type="ECO:0000313" key="5">
    <source>
        <dbReference type="Proteomes" id="UP000663131"/>
    </source>
</evidence>
<feature type="region of interest" description="Disordered" evidence="2">
    <location>
        <begin position="1"/>
        <end position="47"/>
    </location>
</feature>
<name>A0A871R9T8_DEKBR</name>
<dbReference type="KEGG" id="bbrx:BRETT_003416"/>
<accession>A0A871R9T8</accession>
<dbReference type="InterPro" id="IPR016024">
    <property type="entry name" value="ARM-type_fold"/>
</dbReference>
<sequence length="548" mass="61206">MGYKKRRAHASASRTGSQSGSTIEDQSFDADTSDFSVPSVSQLDSEAPDIQQKIQQNVHDVKILRSPTFGALSREESRNNSVIGSIIDEELGSVSGANSGESRSASVITNDGVRIYDVQDMIDALDRPRNKINTESRLFLLGEGYKMLIRHPDTVEVNEQDMDSLIGFIRAAKSDSESLLAIRFACAYAATDSDEVGTQVMDELVPILYRVVFDFNQSNLLRSSCIIAYFSLLLVIFDGSDCYSISDSANDFLELIEPYESSPPATSTDDESKYAWDLVANSINGIGIVLSLLYKGGKNDVNDLIQDFLPRIIPFLGDEFPKAVHKAACILVGLMYEIYDFKSAGDAGGEPSDGQNIGENMDDGPYYDISEIEESINQLVRDSNKKVGKRSKKEVRSIYREVLSTVIGAQEKAAREKQGLAESSDSEENEKNRLDRKTAVISKFAISKTKQLPIRSWFAFLRLIHLKYLFDTELSRHLLGSREVRDFLVGPQDRVGFAGHADDDDDQHKSSGRNWRNRDVKLNGIKKEQQIQRARDDKLREKMDDLNI</sequence>
<evidence type="ECO:0000256" key="1">
    <source>
        <dbReference type="ARBA" id="ARBA00008828"/>
    </source>
</evidence>